<keyword evidence="3" id="KW-1185">Reference proteome</keyword>
<dbReference type="SUPFAM" id="SSF53383">
    <property type="entry name" value="PLP-dependent transferases"/>
    <property type="match status" value="1"/>
</dbReference>
<dbReference type="InterPro" id="IPR015422">
    <property type="entry name" value="PyrdxlP-dep_Trfase_small"/>
</dbReference>
<reference evidence="2 3" key="1">
    <citation type="submission" date="2017-09" db="EMBL/GenBank/DDBJ databases">
        <title>Sphingomonas ginsenosidimutans KACC 14949, whole genome shotgun sequence.</title>
        <authorList>
            <person name="Feng G."/>
            <person name="Zhu H."/>
        </authorList>
    </citation>
    <scope>NUCLEOTIDE SEQUENCE [LARGE SCALE GENOMIC DNA]</scope>
    <source>
        <strain evidence="2 3">KACC 14949</strain>
    </source>
</reference>
<keyword evidence="2" id="KW-0032">Aminotransferase</keyword>
<dbReference type="InterPro" id="IPR004839">
    <property type="entry name" value="Aminotransferase_I/II_large"/>
</dbReference>
<dbReference type="Pfam" id="PF00155">
    <property type="entry name" value="Aminotran_1_2"/>
    <property type="match status" value="1"/>
</dbReference>
<proteinExistence type="predicted"/>
<dbReference type="InterPro" id="IPR015421">
    <property type="entry name" value="PyrdxlP-dep_Trfase_major"/>
</dbReference>
<feature type="domain" description="Aminotransferase class I/classII large" evidence="1">
    <location>
        <begin position="78"/>
        <end position="381"/>
    </location>
</feature>
<keyword evidence="2" id="KW-0808">Transferase</keyword>
<dbReference type="Gene3D" id="3.90.1150.10">
    <property type="entry name" value="Aspartate Aminotransferase, domain 1"/>
    <property type="match status" value="1"/>
</dbReference>
<dbReference type="InterPro" id="IPR015424">
    <property type="entry name" value="PyrdxlP-dep_Trfase"/>
</dbReference>
<dbReference type="CDD" id="cd00609">
    <property type="entry name" value="AAT_like"/>
    <property type="match status" value="1"/>
</dbReference>
<accession>A0A2A4HUQ8</accession>
<dbReference type="GO" id="GO:0030170">
    <property type="term" value="F:pyridoxal phosphate binding"/>
    <property type="evidence" value="ECO:0007669"/>
    <property type="project" value="InterPro"/>
</dbReference>
<evidence type="ECO:0000313" key="3">
    <source>
        <dbReference type="Proteomes" id="UP000218784"/>
    </source>
</evidence>
<dbReference type="Gene3D" id="3.40.640.10">
    <property type="entry name" value="Type I PLP-dependent aspartate aminotransferase-like (Major domain)"/>
    <property type="match status" value="1"/>
</dbReference>
<dbReference type="PANTHER" id="PTHR43510:SF1">
    <property type="entry name" value="AMINOTRANSFERASE FUNCTION, HYPOTHETICAL (EUROFUNG)"/>
    <property type="match status" value="1"/>
</dbReference>
<comment type="caution">
    <text evidence="2">The sequence shown here is derived from an EMBL/GenBank/DDBJ whole genome shotgun (WGS) entry which is preliminary data.</text>
</comment>
<evidence type="ECO:0000313" key="2">
    <source>
        <dbReference type="EMBL" id="PCG08632.1"/>
    </source>
</evidence>
<organism evidence="2 3">
    <name type="scientific">Sphingomonas ginsenosidimutans</name>
    <dbReference type="NCBI Taxonomy" id="862134"/>
    <lineage>
        <taxon>Bacteria</taxon>
        <taxon>Pseudomonadati</taxon>
        <taxon>Pseudomonadota</taxon>
        <taxon>Alphaproteobacteria</taxon>
        <taxon>Sphingomonadales</taxon>
        <taxon>Sphingomonadaceae</taxon>
        <taxon>Sphingomonas</taxon>
    </lineage>
</organism>
<evidence type="ECO:0000259" key="1">
    <source>
        <dbReference type="Pfam" id="PF00155"/>
    </source>
</evidence>
<protein>
    <submittedName>
        <fullName evidence="2">Aminotransferase</fullName>
    </submittedName>
</protein>
<name>A0A2A4HUQ8_9SPHN</name>
<gene>
    <name evidence="2" type="ORF">COA17_10735</name>
</gene>
<dbReference type="AlphaFoldDB" id="A0A2A4HUQ8"/>
<dbReference type="RefSeq" id="WP_096612336.1">
    <property type="nucleotide sequence ID" value="NZ_NWVD01000004.1"/>
</dbReference>
<sequence length="397" mass="43086">MIRPDEPDHAFATSAPWARESYSHWVRRVIRAVRSERNLLVGLFDSSVPEPVDQLRRIIADGFGDTITSRYTSAFTNGNPYVVAELARAYGVPAQRIVCTTGATGALSLIYRAMLAPGERVLVESPGFDLFHTIAETYGYGVDRFARHGDDFAIDVAGLEAAITPATRLIVLSNLHNPSGMALPPGTLSAIGALAKARGIHVIVDEVYGDYVDPASRPPPASRMGPALISISSLTKSHGLSTLRCGWIVGAQEPIARIRGLAEEIDFGVSNLSHAVAALVLEHPDIFEDYRAGVMRRARPIMESYHAHWREHGLVTGALPPFGCIAFPRLVGIDDTVRFSEWLADRCGVVVAPGEYFGAAGHIRIGFARAPADVDYGLQALTDGLIRYRDRHDRGIA</sequence>
<dbReference type="GO" id="GO:0008483">
    <property type="term" value="F:transaminase activity"/>
    <property type="evidence" value="ECO:0007669"/>
    <property type="project" value="UniProtKB-KW"/>
</dbReference>
<dbReference type="Proteomes" id="UP000218784">
    <property type="component" value="Unassembled WGS sequence"/>
</dbReference>
<dbReference type="EMBL" id="NWVD01000004">
    <property type="protein sequence ID" value="PCG08632.1"/>
    <property type="molecule type" value="Genomic_DNA"/>
</dbReference>
<dbReference type="PANTHER" id="PTHR43510">
    <property type="entry name" value="AMINOTRANSFERASE FUNCTION, HYPOTHETICAL (EUROFUNG)"/>
    <property type="match status" value="1"/>
</dbReference>